<dbReference type="eggNOG" id="arCOG06104">
    <property type="taxonomic scope" value="Archaea"/>
</dbReference>
<dbReference type="RefSeq" id="WP_010866834.1">
    <property type="nucleotide sequence ID" value="NC_000854.2"/>
</dbReference>
<keyword evidence="1" id="KW-1133">Transmembrane helix</keyword>
<evidence type="ECO:0000256" key="1">
    <source>
        <dbReference type="SAM" id="Phobius"/>
    </source>
</evidence>
<name>Q05DY1_AERPE</name>
<reference evidence="2 3" key="1">
    <citation type="journal article" date="1999" name="DNA Res.">
        <title>Complete genome sequence of an aerobic hyper-thermophilic crenarchaeon, Aeropyrum pernix K1.</title>
        <authorList>
            <person name="Kawarabayasi Y."/>
            <person name="Hino Y."/>
            <person name="Horikawa H."/>
            <person name="Yamazaki S."/>
            <person name="Haikawa Y."/>
            <person name="Jin-no K."/>
            <person name="Takahashi M."/>
            <person name="Sekine M."/>
            <person name="Baba S."/>
            <person name="Ankai A."/>
            <person name="Kosugi H."/>
            <person name="Hosoyama A."/>
            <person name="Fukui S."/>
            <person name="Nagai Y."/>
            <person name="Nishijima K."/>
            <person name="Nakazawa H."/>
            <person name="Takamiya M."/>
            <person name="Masuda S."/>
            <person name="Funahashi T."/>
            <person name="Tanaka T."/>
            <person name="Kudoh Y."/>
            <person name="Yamazaki J."/>
            <person name="Kushida N."/>
            <person name="Oguchi A."/>
            <person name="Aoki K."/>
            <person name="Kubota K."/>
            <person name="Nakamura Y."/>
            <person name="Nomura N."/>
            <person name="Sako Y."/>
            <person name="Kikuchi H."/>
        </authorList>
    </citation>
    <scope>NUCLEOTIDE SEQUENCE [LARGE SCALE GENOMIC DNA]</scope>
    <source>
        <strain evidence="3">ATCC 700893 / DSM 11879 / JCM 9820 / NBRC 100138 / K1</strain>
    </source>
</reference>
<keyword evidence="3" id="KW-1185">Reference proteome</keyword>
<accession>Q05DY1</accession>
<dbReference type="EMBL" id="BA000002">
    <property type="protein sequence ID" value="BAF34820.1"/>
    <property type="molecule type" value="Genomic_DNA"/>
</dbReference>
<feature type="transmembrane region" description="Helical" evidence="1">
    <location>
        <begin position="7"/>
        <end position="27"/>
    </location>
</feature>
<protein>
    <submittedName>
        <fullName evidence="2">Uncharacterized protein</fullName>
    </submittedName>
</protein>
<proteinExistence type="predicted"/>
<organism evidence="2 3">
    <name type="scientific">Aeropyrum pernix (strain ATCC 700893 / DSM 11879 / JCM 9820 / NBRC 100138 / K1)</name>
    <dbReference type="NCBI Taxonomy" id="272557"/>
    <lineage>
        <taxon>Archaea</taxon>
        <taxon>Thermoproteota</taxon>
        <taxon>Thermoprotei</taxon>
        <taxon>Desulfurococcales</taxon>
        <taxon>Desulfurococcaceae</taxon>
        <taxon>Aeropyrum</taxon>
    </lineage>
</organism>
<evidence type="ECO:0000313" key="3">
    <source>
        <dbReference type="Proteomes" id="UP000002518"/>
    </source>
</evidence>
<dbReference type="Proteomes" id="UP000002518">
    <property type="component" value="Chromosome"/>
</dbReference>
<feature type="transmembrane region" description="Helical" evidence="1">
    <location>
        <begin position="42"/>
        <end position="60"/>
    </location>
</feature>
<gene>
    <name evidence="2" type="ordered locus">APE_2161a</name>
</gene>
<dbReference type="STRING" id="272557.APE_2161a"/>
<dbReference type="KEGG" id="ape:APE_2161a"/>
<keyword evidence="1" id="KW-0812">Transmembrane</keyword>
<dbReference type="EnsemblBacteria" id="BAF34820">
    <property type="protein sequence ID" value="BAF34820"/>
    <property type="gene ID" value="APE_2161a"/>
</dbReference>
<evidence type="ECO:0000313" key="2">
    <source>
        <dbReference type="EMBL" id="BAF34820.1"/>
    </source>
</evidence>
<dbReference type="GeneID" id="4525293"/>
<keyword evidence="1" id="KW-0472">Membrane</keyword>
<dbReference type="AlphaFoldDB" id="Q05DY1"/>
<sequence length="73" mass="7500">MEAKQAAGALLTVVGVLLILYAIYSGFVNETIGSTEKFSADAAAMIVGWFAVLIGPALLFGETPAAVRKAAGR</sequence>